<evidence type="ECO:0000259" key="2">
    <source>
        <dbReference type="Pfam" id="PF13439"/>
    </source>
</evidence>
<dbReference type="Pfam" id="PF13439">
    <property type="entry name" value="Glyco_transf_4"/>
    <property type="match status" value="1"/>
</dbReference>
<dbReference type="RefSeq" id="WP_379666480.1">
    <property type="nucleotide sequence ID" value="NZ_JBHULH010000004.1"/>
</dbReference>
<dbReference type="Proteomes" id="UP001597508">
    <property type="component" value="Unassembled WGS sequence"/>
</dbReference>
<gene>
    <name evidence="3" type="ORF">ACFSRZ_10350</name>
</gene>
<dbReference type="SUPFAM" id="SSF53756">
    <property type="entry name" value="UDP-Glycosyltransferase/glycogen phosphorylase"/>
    <property type="match status" value="1"/>
</dbReference>
<comment type="caution">
    <text evidence="3">The sequence shown here is derived from an EMBL/GenBank/DDBJ whole genome shotgun (WGS) entry which is preliminary data.</text>
</comment>
<dbReference type="EMBL" id="JBHULH010000004">
    <property type="protein sequence ID" value="MFD2567774.1"/>
    <property type="molecule type" value="Genomic_DNA"/>
</dbReference>
<keyword evidence="3" id="KW-0808">Transferase</keyword>
<dbReference type="PANTHER" id="PTHR12526">
    <property type="entry name" value="GLYCOSYLTRANSFERASE"/>
    <property type="match status" value="1"/>
</dbReference>
<feature type="domain" description="Glycosyltransferase subfamily 4-like N-terminal" evidence="2">
    <location>
        <begin position="12"/>
        <end position="138"/>
    </location>
</feature>
<dbReference type="InterPro" id="IPR028098">
    <property type="entry name" value="Glyco_trans_4-like_N"/>
</dbReference>
<keyword evidence="4" id="KW-1185">Reference proteome</keyword>
<evidence type="ECO:0000259" key="1">
    <source>
        <dbReference type="Pfam" id="PF00534"/>
    </source>
</evidence>
<name>A0ABW5LT46_9FLAO</name>
<reference evidence="4" key="1">
    <citation type="journal article" date="2019" name="Int. J. Syst. Evol. Microbiol.">
        <title>The Global Catalogue of Microorganisms (GCM) 10K type strain sequencing project: providing services to taxonomists for standard genome sequencing and annotation.</title>
        <authorList>
            <consortium name="The Broad Institute Genomics Platform"/>
            <consortium name="The Broad Institute Genome Sequencing Center for Infectious Disease"/>
            <person name="Wu L."/>
            <person name="Ma J."/>
        </authorList>
    </citation>
    <scope>NUCLEOTIDE SEQUENCE [LARGE SCALE GENOMIC DNA]</scope>
    <source>
        <strain evidence="4">KCTC 52127</strain>
    </source>
</reference>
<feature type="domain" description="Glycosyl transferase family 1" evidence="1">
    <location>
        <begin position="181"/>
        <end position="327"/>
    </location>
</feature>
<organism evidence="3 4">
    <name type="scientific">Pseudotenacibaculum haliotis</name>
    <dbReference type="NCBI Taxonomy" id="1862138"/>
    <lineage>
        <taxon>Bacteria</taxon>
        <taxon>Pseudomonadati</taxon>
        <taxon>Bacteroidota</taxon>
        <taxon>Flavobacteriia</taxon>
        <taxon>Flavobacteriales</taxon>
        <taxon>Flavobacteriaceae</taxon>
        <taxon>Pseudotenacibaculum</taxon>
    </lineage>
</organism>
<proteinExistence type="predicted"/>
<keyword evidence="3" id="KW-0328">Glycosyltransferase</keyword>
<dbReference type="GO" id="GO:0016757">
    <property type="term" value="F:glycosyltransferase activity"/>
    <property type="evidence" value="ECO:0007669"/>
    <property type="project" value="UniProtKB-KW"/>
</dbReference>
<accession>A0ABW5LT46</accession>
<dbReference type="Gene3D" id="3.40.50.2000">
    <property type="entry name" value="Glycogen Phosphorylase B"/>
    <property type="match status" value="2"/>
</dbReference>
<protein>
    <submittedName>
        <fullName evidence="3">Glycosyltransferase</fullName>
        <ecNumber evidence="3">2.4.-.-</ecNumber>
    </submittedName>
</protein>
<evidence type="ECO:0000313" key="4">
    <source>
        <dbReference type="Proteomes" id="UP001597508"/>
    </source>
</evidence>
<sequence length="356" mass="40549">MKVLHVIDQLTVGGAEVLTVNVVNLLAAQPDIEVHLCVARKESSLKESIDKRVKYIFLKKRKTVDKKFYKALHDYINENEIDIIHAHNTSYFSSTIVKFLLKRKVKLIWHNHTGAYVNLKGIKFIILKLFSRLFDAILNVNVGLNEWSAKKLKAKKNIVLNNFAAFTNKKEITKLTGLPGKRIVCLAGLRPVKDHPNLINAFEIFLEKHPDWTLHLIGKNYGDDYADHVIEMILDKNLEKKIFFYGVRSDIKHILNQATVGTLTSKKEGFPISVLEYGLAKLPVILTNVGNNKAVVKDQRAIVPPNDPEELANCMTMMAENEDISKEVANSLHKQVVDYFSEEHFISKLKSTYFSL</sequence>
<dbReference type="EC" id="2.4.-.-" evidence="3"/>
<evidence type="ECO:0000313" key="3">
    <source>
        <dbReference type="EMBL" id="MFD2567774.1"/>
    </source>
</evidence>
<dbReference type="InterPro" id="IPR001296">
    <property type="entry name" value="Glyco_trans_1"/>
</dbReference>
<dbReference type="Pfam" id="PF00534">
    <property type="entry name" value="Glycos_transf_1"/>
    <property type="match status" value="1"/>
</dbReference>